<accession>A0A081D1V6</accession>
<reference evidence="3 4" key="1">
    <citation type="submission" date="2014-08" db="EMBL/GenBank/DDBJ databases">
        <title>Whole genome shotgun sequence of Rhizobium rubi NBRC 13261.</title>
        <authorList>
            <person name="Katano-Makiyama Y."/>
            <person name="Hosoyama A."/>
            <person name="Hashimoto M."/>
            <person name="Hosoyama Y."/>
            <person name="Noguchi M."/>
            <person name="Tsuchikane K."/>
            <person name="Uohara A."/>
            <person name="Ohji S."/>
            <person name="Ichikawa N."/>
            <person name="Kimura A."/>
            <person name="Yamazoe A."/>
            <person name="Fujita N."/>
        </authorList>
    </citation>
    <scope>NUCLEOTIDE SEQUENCE [LARGE SCALE GENOMIC DNA]</scope>
    <source>
        <strain evidence="3 4">NBRC 13261</strain>
    </source>
</reference>
<evidence type="ECO:0000259" key="2">
    <source>
        <dbReference type="Pfam" id="PF13579"/>
    </source>
</evidence>
<evidence type="ECO:0000313" key="4">
    <source>
        <dbReference type="Proteomes" id="UP000028701"/>
    </source>
</evidence>
<feature type="domain" description="Glycosyltransferase subfamily 4-like N-terminal" evidence="2">
    <location>
        <begin position="16"/>
        <end position="210"/>
    </location>
</feature>
<dbReference type="SUPFAM" id="SSF53756">
    <property type="entry name" value="UDP-Glycosyltransferase/glycogen phosphorylase"/>
    <property type="match status" value="1"/>
</dbReference>
<dbReference type="InterPro" id="IPR028098">
    <property type="entry name" value="Glyco_trans_4-like_N"/>
</dbReference>
<evidence type="ECO:0000313" key="3">
    <source>
        <dbReference type="EMBL" id="GAK72902.1"/>
    </source>
</evidence>
<dbReference type="PANTHER" id="PTHR45947">
    <property type="entry name" value="SULFOQUINOVOSYL TRANSFERASE SQD2"/>
    <property type="match status" value="1"/>
</dbReference>
<dbReference type="PANTHER" id="PTHR45947:SF3">
    <property type="entry name" value="SULFOQUINOVOSYL TRANSFERASE SQD2"/>
    <property type="match status" value="1"/>
</dbReference>
<dbReference type="Proteomes" id="UP000028701">
    <property type="component" value="Unassembled WGS sequence"/>
</dbReference>
<dbReference type="eggNOG" id="COG0297">
    <property type="taxonomic scope" value="Bacteria"/>
</dbReference>
<organism evidence="3 4">
    <name type="scientific">Agrobacterium rubi TR3 = NBRC 13261</name>
    <dbReference type="NCBI Taxonomy" id="1368415"/>
    <lineage>
        <taxon>Bacteria</taxon>
        <taxon>Pseudomonadati</taxon>
        <taxon>Pseudomonadota</taxon>
        <taxon>Alphaproteobacteria</taxon>
        <taxon>Hyphomicrobiales</taxon>
        <taxon>Rhizobiaceae</taxon>
        <taxon>Rhizobium/Agrobacterium group</taxon>
        <taxon>Agrobacterium</taxon>
    </lineage>
</organism>
<sequence length="411" mass="45928">MKICIVSQTFAPQEEGGAEISARLGAMELGKRHDVTVLALGQEGDAIAPPGETRLPGGIRVIRLPWMNSYLPLPRKSTAGFLRRARWHLRTALGAICPKGLTDFFIREKFDLIYAQNSAFMQPALFLAARDADIPVCLHLRDYGLLCPKTSMFRGGDNCERPCLDCSVLNRRMRKLASSDMSIIAVSDALRQRFISNGVFEDAKWHVMHNTNATENSFETSLIGRHEASSPVFTFGYLGAITKEKGVEDLVRAFLSLPQRSHAKLILAGRGREEFLAKLKTMSKDAPVEFKGFVRPEDIYRVADAIIVPSLWHEPQSRILVEAPIYGVPVIATARGGTPEIVDKQQTGWSYNPAQPDALSKLLDKALSTGQKKWWEKRNEFFPGFLNFKGMAEDTGYYERLEQILLSAAQR</sequence>
<evidence type="ECO:0008006" key="5">
    <source>
        <dbReference type="Google" id="ProtNLM"/>
    </source>
</evidence>
<dbReference type="OrthoDB" id="9807414at2"/>
<dbReference type="GO" id="GO:0016757">
    <property type="term" value="F:glycosyltransferase activity"/>
    <property type="evidence" value="ECO:0007669"/>
    <property type="project" value="InterPro"/>
</dbReference>
<proteinExistence type="predicted"/>
<dbReference type="RefSeq" id="WP_045232341.1">
    <property type="nucleotide sequence ID" value="NZ_BBJU01000029.1"/>
</dbReference>
<protein>
    <recommendedName>
        <fullName evidence="5">Glycosyltransferase</fullName>
    </recommendedName>
</protein>
<dbReference type="InterPro" id="IPR001296">
    <property type="entry name" value="Glyco_trans_1"/>
</dbReference>
<name>A0A081D1V6_9HYPH</name>
<evidence type="ECO:0000259" key="1">
    <source>
        <dbReference type="Pfam" id="PF00534"/>
    </source>
</evidence>
<dbReference type="Pfam" id="PF00534">
    <property type="entry name" value="Glycos_transf_1"/>
    <property type="match status" value="1"/>
</dbReference>
<feature type="domain" description="Glycosyl transferase family 1" evidence="1">
    <location>
        <begin position="233"/>
        <end position="370"/>
    </location>
</feature>
<dbReference type="AlphaFoldDB" id="A0A081D1V6"/>
<dbReference type="InterPro" id="IPR050194">
    <property type="entry name" value="Glycosyltransferase_grp1"/>
</dbReference>
<dbReference type="EMBL" id="BBJU01000029">
    <property type="protein sequence ID" value="GAK72902.1"/>
    <property type="molecule type" value="Genomic_DNA"/>
</dbReference>
<comment type="caution">
    <text evidence="3">The sequence shown here is derived from an EMBL/GenBank/DDBJ whole genome shotgun (WGS) entry which is preliminary data.</text>
</comment>
<gene>
    <name evidence="3" type="ORF">RRU01S_29_00190</name>
</gene>
<dbReference type="Pfam" id="PF13579">
    <property type="entry name" value="Glyco_trans_4_4"/>
    <property type="match status" value="1"/>
</dbReference>
<dbReference type="Gene3D" id="3.40.50.2000">
    <property type="entry name" value="Glycogen Phosphorylase B"/>
    <property type="match status" value="2"/>
</dbReference>